<organism evidence="1 2">
    <name type="scientific">Ilyodon furcidens</name>
    <name type="common">goldbreast splitfin</name>
    <dbReference type="NCBI Taxonomy" id="33524"/>
    <lineage>
        <taxon>Eukaryota</taxon>
        <taxon>Metazoa</taxon>
        <taxon>Chordata</taxon>
        <taxon>Craniata</taxon>
        <taxon>Vertebrata</taxon>
        <taxon>Euteleostomi</taxon>
        <taxon>Actinopterygii</taxon>
        <taxon>Neopterygii</taxon>
        <taxon>Teleostei</taxon>
        <taxon>Neoteleostei</taxon>
        <taxon>Acanthomorphata</taxon>
        <taxon>Ovalentaria</taxon>
        <taxon>Atherinomorphae</taxon>
        <taxon>Cyprinodontiformes</taxon>
        <taxon>Goodeidae</taxon>
        <taxon>Ilyodon</taxon>
    </lineage>
</organism>
<protein>
    <submittedName>
        <fullName evidence="1">Uncharacterized protein</fullName>
    </submittedName>
</protein>
<dbReference type="Proteomes" id="UP001482620">
    <property type="component" value="Unassembled WGS sequence"/>
</dbReference>
<reference evidence="1 2" key="1">
    <citation type="submission" date="2021-06" db="EMBL/GenBank/DDBJ databases">
        <authorList>
            <person name="Palmer J.M."/>
        </authorList>
    </citation>
    <scope>NUCLEOTIDE SEQUENCE [LARGE SCALE GENOMIC DNA]</scope>
    <source>
        <strain evidence="2">if_2019</strain>
        <tissue evidence="1">Muscle</tissue>
    </source>
</reference>
<evidence type="ECO:0000313" key="2">
    <source>
        <dbReference type="Proteomes" id="UP001482620"/>
    </source>
</evidence>
<gene>
    <name evidence="1" type="ORF">ILYODFUR_036353</name>
</gene>
<keyword evidence="2" id="KW-1185">Reference proteome</keyword>
<accession>A0ABV0TRI4</accession>
<feature type="non-terminal residue" evidence="1">
    <location>
        <position position="63"/>
    </location>
</feature>
<comment type="caution">
    <text evidence="1">The sequence shown here is derived from an EMBL/GenBank/DDBJ whole genome shotgun (WGS) entry which is preliminary data.</text>
</comment>
<name>A0ABV0TRI4_9TELE</name>
<dbReference type="EMBL" id="JAHRIQ010042098">
    <property type="protein sequence ID" value="MEQ2234920.1"/>
    <property type="molecule type" value="Genomic_DNA"/>
</dbReference>
<sequence>MNSSAWPHLLICKAMVLNWKKVDCSLWVGGRALPGAEKLEYLGVSFPMVVGSKEKTASKKRCR</sequence>
<evidence type="ECO:0000313" key="1">
    <source>
        <dbReference type="EMBL" id="MEQ2234920.1"/>
    </source>
</evidence>
<proteinExistence type="predicted"/>